<evidence type="ECO:0000256" key="1">
    <source>
        <dbReference type="SAM" id="SignalP"/>
    </source>
</evidence>
<dbReference type="EMBL" id="JAJNDC010000004">
    <property type="protein sequence ID" value="MCW9714027.1"/>
    <property type="molecule type" value="Genomic_DNA"/>
</dbReference>
<feature type="signal peptide" evidence="1">
    <location>
        <begin position="1"/>
        <end position="25"/>
    </location>
</feature>
<dbReference type="Gene3D" id="3.10.620.30">
    <property type="match status" value="1"/>
</dbReference>
<dbReference type="Gene3D" id="2.60.40.3140">
    <property type="match status" value="1"/>
</dbReference>
<evidence type="ECO:0000313" key="3">
    <source>
        <dbReference type="EMBL" id="MCW9714027.1"/>
    </source>
</evidence>
<keyword evidence="1" id="KW-0732">Signal</keyword>
<feature type="domain" description="DUF3857" evidence="2">
    <location>
        <begin position="81"/>
        <end position="202"/>
    </location>
</feature>
<gene>
    <name evidence="3" type="ORF">LQ318_14035</name>
</gene>
<organism evidence="3 4">
    <name type="scientific">Fodinibius salicampi</name>
    <dbReference type="NCBI Taxonomy" id="1920655"/>
    <lineage>
        <taxon>Bacteria</taxon>
        <taxon>Pseudomonadati</taxon>
        <taxon>Balneolota</taxon>
        <taxon>Balneolia</taxon>
        <taxon>Balneolales</taxon>
        <taxon>Balneolaceae</taxon>
        <taxon>Fodinibius</taxon>
    </lineage>
</organism>
<sequence length="657" mass="74055">MPDFLFRLFALICLVPVLSLGNVQAQPYQDAEFGVIPDSLFALSNPDDYPYTVTNKEMDISFWESDGGITAIIAQHVRLKVFDGDHPEASVVAVPYYFDNDMEQLVEISGTTYLPSGEQVPLREEDIRTININSRYNIKEFQMPAVEDGAVLEYRYVIHRRYIEELPDFHFSHRVPTLNAKATITYPRYLRYESVVENYDGEVDHSFSYTDTSSVPKIFTIPQPDPVVTERWIATDIPAVEEEAFTTSLDNYRGKIKFLLNAFGLPRQPLDTGWEVVVAQLRRNINPWSQIEQYDLAREKGDSIAQSISANGPGVVQDSIYHYLNERVNFSGNYVPHSTTPDSAVLAGEAADQAAINQTLLAMLRGAGIEAYPLLTSTRSSGEINREFPSFYQFNALAVYSNINGEEYIMDAGFPYSHPNLIPTEINNGEGLLLRKKSFEWVSMQTDESLFDIEIEINAQLAANGTLSGEVVSGQQGYPARLIRQQKANGNSEADILRQVLFDGYSQLQVTDAALNNSEVPGAPVELRARFEIPNYATSFSNGLEFPPMVVGYRRENPFGDTNRTLPVTLDAPERLKVSYSIALPQGASMGEGVQSRTLEFPGASFEESYDMENNLLNYDYAINISRQNFTVDQFDPLYQLYNRWVELSNSHWLIEQ</sequence>
<dbReference type="InterPro" id="IPR024618">
    <property type="entry name" value="DUF3857"/>
</dbReference>
<accession>A0ABT3Q1P7</accession>
<evidence type="ECO:0000259" key="2">
    <source>
        <dbReference type="Pfam" id="PF12969"/>
    </source>
</evidence>
<keyword evidence="4" id="KW-1185">Reference proteome</keyword>
<comment type="caution">
    <text evidence="3">The sequence shown here is derived from an EMBL/GenBank/DDBJ whole genome shotgun (WGS) entry which is preliminary data.</text>
</comment>
<dbReference type="Gene3D" id="2.60.120.1130">
    <property type="match status" value="1"/>
</dbReference>
<proteinExistence type="predicted"/>
<dbReference type="Proteomes" id="UP001207337">
    <property type="component" value="Unassembled WGS sequence"/>
</dbReference>
<name>A0ABT3Q1P7_9BACT</name>
<feature type="chain" id="PRO_5047019192" evidence="1">
    <location>
        <begin position="26"/>
        <end position="657"/>
    </location>
</feature>
<dbReference type="RefSeq" id="WP_265791083.1">
    <property type="nucleotide sequence ID" value="NZ_BAABRS010000004.1"/>
</dbReference>
<evidence type="ECO:0000313" key="4">
    <source>
        <dbReference type="Proteomes" id="UP001207337"/>
    </source>
</evidence>
<dbReference type="Pfam" id="PF12969">
    <property type="entry name" value="DUF3857"/>
    <property type="match status" value="1"/>
</dbReference>
<protein>
    <submittedName>
        <fullName evidence="3">DUF3857 domain-containing protein</fullName>
    </submittedName>
</protein>
<reference evidence="3 4" key="1">
    <citation type="submission" date="2021-11" db="EMBL/GenBank/DDBJ databases">
        <title>Aliifidinibius sp. nov., a new bacterium isolated from saline soil.</title>
        <authorList>
            <person name="Galisteo C."/>
            <person name="De La Haba R."/>
            <person name="Sanchez-Porro C."/>
            <person name="Ventosa A."/>
        </authorList>
    </citation>
    <scope>NUCLEOTIDE SEQUENCE [LARGE SCALE GENOMIC DNA]</scope>
    <source>
        <strain evidence="3 4">KACC 190600</strain>
    </source>
</reference>